<organism evidence="2 3">
    <name type="scientific">Photobacterium aquimaris</name>
    <dbReference type="NCBI Taxonomy" id="512643"/>
    <lineage>
        <taxon>Bacteria</taxon>
        <taxon>Pseudomonadati</taxon>
        <taxon>Pseudomonadota</taxon>
        <taxon>Gammaproteobacteria</taxon>
        <taxon>Vibrionales</taxon>
        <taxon>Vibrionaceae</taxon>
        <taxon>Photobacterium</taxon>
    </lineage>
</organism>
<evidence type="ECO:0000313" key="3">
    <source>
        <dbReference type="Proteomes" id="UP000240254"/>
    </source>
</evidence>
<keyword evidence="1" id="KW-0732">Signal</keyword>
<feature type="chain" id="PRO_5015697503" evidence="1">
    <location>
        <begin position="20"/>
        <end position="378"/>
    </location>
</feature>
<evidence type="ECO:0000256" key="1">
    <source>
        <dbReference type="SAM" id="SignalP"/>
    </source>
</evidence>
<dbReference type="AlphaFoldDB" id="A0A2T3IFR0"/>
<dbReference type="EMBL" id="PYMK01000025">
    <property type="protein sequence ID" value="PSU25144.1"/>
    <property type="molecule type" value="Genomic_DNA"/>
</dbReference>
<name>A0A2T3IFR0_9GAMM</name>
<evidence type="ECO:0000313" key="2">
    <source>
        <dbReference type="EMBL" id="PSU25144.1"/>
    </source>
</evidence>
<dbReference type="OrthoDB" id="5824018at2"/>
<sequence length="378" mass="42389">MIKLSLLVCGLLTATSICAAESTQVNYYQDAHGNFIGYTPATYNQLENGYDSLARLFRDDWSGVFDYKGNLYQSDYPSTWVSIPTDKIYYKSTDCSGTGYFDITYEDIGSVEPFKTEVIKNNNNKYIKYKVQRTDTISPENVAPAVLSFSTIDTDGSLICEETPYAILKKEITKLEDKLENDNEGMLDEYIGELYLELYYNTSPTDVVNILDHGTDVTNAHSWMGFRDHDNGTVTGFVKGIDYDAGIEFVDVITQIPPTPPEELTYIRTSHDLNVRVQSKGSIGSVSVNKGSDIKLSQLFVEKISAGIFEVTIPESFLPKNKAVRHLQLQCSNNVGASSLIPNTSIGCYKMDNQNKIRVTTTRNEKYHSTDFSLNITY</sequence>
<comment type="caution">
    <text evidence="2">The sequence shown here is derived from an EMBL/GenBank/DDBJ whole genome shotgun (WGS) entry which is preliminary data.</text>
</comment>
<proteinExistence type="predicted"/>
<reference evidence="2 3" key="1">
    <citation type="submission" date="2018-03" db="EMBL/GenBank/DDBJ databases">
        <title>Whole genome sequencing of Histamine producing bacteria.</title>
        <authorList>
            <person name="Butler K."/>
        </authorList>
    </citation>
    <scope>NUCLEOTIDE SEQUENCE [LARGE SCALE GENOMIC DNA]</scope>
    <source>
        <strain evidence="2 3">BS2</strain>
    </source>
</reference>
<dbReference type="Proteomes" id="UP000240254">
    <property type="component" value="Unassembled WGS sequence"/>
</dbReference>
<accession>A0A2T3IFR0</accession>
<protein>
    <submittedName>
        <fullName evidence="2">Uncharacterized protein</fullName>
    </submittedName>
</protein>
<gene>
    <name evidence="2" type="ORF">CTM88_18210</name>
</gene>
<dbReference type="RefSeq" id="WP_065177103.1">
    <property type="nucleotide sequence ID" value="NZ_LZFA01000049.1"/>
</dbReference>
<feature type="signal peptide" evidence="1">
    <location>
        <begin position="1"/>
        <end position="19"/>
    </location>
</feature>